<dbReference type="AlphaFoldDB" id="A0AAD7AWR4"/>
<evidence type="ECO:0000313" key="3">
    <source>
        <dbReference type="Proteomes" id="UP001218218"/>
    </source>
</evidence>
<organism evidence="2 3">
    <name type="scientific">Mycena albidolilacea</name>
    <dbReference type="NCBI Taxonomy" id="1033008"/>
    <lineage>
        <taxon>Eukaryota</taxon>
        <taxon>Fungi</taxon>
        <taxon>Dikarya</taxon>
        <taxon>Basidiomycota</taxon>
        <taxon>Agaricomycotina</taxon>
        <taxon>Agaricomycetes</taxon>
        <taxon>Agaricomycetidae</taxon>
        <taxon>Agaricales</taxon>
        <taxon>Marasmiineae</taxon>
        <taxon>Mycenaceae</taxon>
        <taxon>Mycena</taxon>
    </lineage>
</organism>
<evidence type="ECO:0000256" key="1">
    <source>
        <dbReference type="SAM" id="SignalP"/>
    </source>
</evidence>
<feature type="chain" id="PRO_5042279161" evidence="1">
    <location>
        <begin position="19"/>
        <end position="131"/>
    </location>
</feature>
<dbReference type="EMBL" id="JARIHO010000001">
    <property type="protein sequence ID" value="KAJ7369123.1"/>
    <property type="molecule type" value="Genomic_DNA"/>
</dbReference>
<proteinExistence type="predicted"/>
<keyword evidence="1" id="KW-0732">Signal</keyword>
<evidence type="ECO:0000313" key="2">
    <source>
        <dbReference type="EMBL" id="KAJ7369123.1"/>
    </source>
</evidence>
<keyword evidence="3" id="KW-1185">Reference proteome</keyword>
<accession>A0AAD7AWR4</accession>
<name>A0AAD7AWR4_9AGAR</name>
<feature type="signal peptide" evidence="1">
    <location>
        <begin position="1"/>
        <end position="18"/>
    </location>
</feature>
<reference evidence="2" key="1">
    <citation type="submission" date="2023-03" db="EMBL/GenBank/DDBJ databases">
        <title>Massive genome expansion in bonnet fungi (Mycena s.s.) driven by repeated elements and novel gene families across ecological guilds.</title>
        <authorList>
            <consortium name="Lawrence Berkeley National Laboratory"/>
            <person name="Harder C.B."/>
            <person name="Miyauchi S."/>
            <person name="Viragh M."/>
            <person name="Kuo A."/>
            <person name="Thoen E."/>
            <person name="Andreopoulos B."/>
            <person name="Lu D."/>
            <person name="Skrede I."/>
            <person name="Drula E."/>
            <person name="Henrissat B."/>
            <person name="Morin E."/>
            <person name="Kohler A."/>
            <person name="Barry K."/>
            <person name="LaButti K."/>
            <person name="Morin E."/>
            <person name="Salamov A."/>
            <person name="Lipzen A."/>
            <person name="Mereny Z."/>
            <person name="Hegedus B."/>
            <person name="Baldrian P."/>
            <person name="Stursova M."/>
            <person name="Weitz H."/>
            <person name="Taylor A."/>
            <person name="Grigoriev I.V."/>
            <person name="Nagy L.G."/>
            <person name="Martin F."/>
            <person name="Kauserud H."/>
        </authorList>
    </citation>
    <scope>NUCLEOTIDE SEQUENCE</scope>
    <source>
        <strain evidence="2">CBHHK002</strain>
    </source>
</reference>
<sequence length="131" mass="13194">MKFASVFVLLVSVASTRAAVNGACSGGGLDTGVGVCISTSKCKAAGGVINNGLCPNDPNDIKCCTKAPCAPATSGGGTCRFTNTCTGNHFSIPGLCPGGNNFKCCVPCVNRGPRGEEPDEHGSLDKRLPIC</sequence>
<protein>
    <submittedName>
        <fullName evidence="2">Uncharacterized protein</fullName>
    </submittedName>
</protein>
<comment type="caution">
    <text evidence="2">The sequence shown here is derived from an EMBL/GenBank/DDBJ whole genome shotgun (WGS) entry which is preliminary data.</text>
</comment>
<dbReference type="Proteomes" id="UP001218218">
    <property type="component" value="Unassembled WGS sequence"/>
</dbReference>
<gene>
    <name evidence="2" type="ORF">DFH08DRAFT_676614</name>
</gene>